<feature type="region of interest" description="Disordered" evidence="4">
    <location>
        <begin position="250"/>
        <end position="282"/>
    </location>
</feature>
<name>A0A6J2UCF5_DROLE</name>
<evidence type="ECO:0000256" key="3">
    <source>
        <dbReference type="PROSITE-ProRule" id="PRU00176"/>
    </source>
</evidence>
<dbReference type="RefSeq" id="XP_030384838.1">
    <property type="nucleotide sequence ID" value="XM_030528978.1"/>
</dbReference>
<dbReference type="InterPro" id="IPR012677">
    <property type="entry name" value="Nucleotide-bd_a/b_plait_sf"/>
</dbReference>
<evidence type="ECO:0000256" key="4">
    <source>
        <dbReference type="SAM" id="MobiDB-lite"/>
    </source>
</evidence>
<dbReference type="FunFam" id="3.30.70.330:FF:000013">
    <property type="entry name" value="CUGBP Elav-like family member 1 isoform 2"/>
    <property type="match status" value="1"/>
</dbReference>
<dbReference type="PROSITE" id="PS50102">
    <property type="entry name" value="RRM"/>
    <property type="match status" value="3"/>
</dbReference>
<keyword evidence="6" id="KW-1185">Reference proteome</keyword>
<evidence type="ECO:0000313" key="7">
    <source>
        <dbReference type="RefSeq" id="XP_030384837.1"/>
    </source>
</evidence>
<dbReference type="SMART" id="SM00360">
    <property type="entry name" value="RRM"/>
    <property type="match status" value="3"/>
</dbReference>
<dbReference type="GeneID" id="115632031"/>
<feature type="domain" description="RRM" evidence="5">
    <location>
        <begin position="315"/>
        <end position="396"/>
    </location>
</feature>
<dbReference type="CDD" id="cd12640">
    <property type="entry name" value="RRM3_Bruno_like"/>
    <property type="match status" value="1"/>
</dbReference>
<dbReference type="RefSeq" id="XP_030384837.1">
    <property type="nucleotide sequence ID" value="XM_030528977.1"/>
</dbReference>
<reference evidence="7 8" key="1">
    <citation type="submission" date="2025-04" db="UniProtKB">
        <authorList>
            <consortium name="RefSeq"/>
        </authorList>
    </citation>
    <scope>IDENTIFICATION</scope>
    <source>
        <strain evidence="7 8">11010-0011.00</strain>
        <tissue evidence="7 8">Whole body</tissue>
    </source>
</reference>
<feature type="compositionally biased region" description="Low complexity" evidence="4">
    <location>
        <begin position="57"/>
        <end position="90"/>
    </location>
</feature>
<dbReference type="GO" id="GO:0003723">
    <property type="term" value="F:RNA binding"/>
    <property type="evidence" value="ECO:0007669"/>
    <property type="project" value="UniProtKB-UniRule"/>
</dbReference>
<dbReference type="FunFam" id="3.30.70.330:FF:000434">
    <property type="entry name" value="Bruno 2, isoform H"/>
    <property type="match status" value="1"/>
</dbReference>
<dbReference type="SUPFAM" id="SSF54928">
    <property type="entry name" value="RNA-binding domain, RBD"/>
    <property type="match status" value="2"/>
</dbReference>
<feature type="domain" description="RRM" evidence="5">
    <location>
        <begin position="402"/>
        <end position="482"/>
    </location>
</feature>
<accession>A0A6J2UCF5</accession>
<keyword evidence="2 3" id="KW-0694">RNA-binding</keyword>
<dbReference type="Gene3D" id="3.30.70.330">
    <property type="match status" value="3"/>
</dbReference>
<feature type="region of interest" description="Disordered" evidence="4">
    <location>
        <begin position="54"/>
        <end position="90"/>
    </location>
</feature>
<dbReference type="Pfam" id="PF00076">
    <property type="entry name" value="RRM_1"/>
    <property type="match status" value="3"/>
</dbReference>
<evidence type="ECO:0000259" key="5">
    <source>
        <dbReference type="PROSITE" id="PS50102"/>
    </source>
</evidence>
<protein>
    <submittedName>
        <fullName evidence="7 8">CUGBP Elav-like family member 2 isoform X1</fullName>
    </submittedName>
</protein>
<dbReference type="AlphaFoldDB" id="A0A6J2UCF5"/>
<evidence type="ECO:0000256" key="1">
    <source>
        <dbReference type="ARBA" id="ARBA00022737"/>
    </source>
</evidence>
<dbReference type="Proteomes" id="UP000504634">
    <property type="component" value="Unplaced"/>
</dbReference>
<dbReference type="FunFam" id="3.30.70.330:FF:000322">
    <property type="entry name" value="CUGBP Elav-like family member 2"/>
    <property type="match status" value="1"/>
</dbReference>
<evidence type="ECO:0000313" key="8">
    <source>
        <dbReference type="RefSeq" id="XP_030384838.1"/>
    </source>
</evidence>
<keyword evidence="1" id="KW-0677">Repeat</keyword>
<dbReference type="InterPro" id="IPR000504">
    <property type="entry name" value="RRM_dom"/>
</dbReference>
<evidence type="ECO:0000256" key="2">
    <source>
        <dbReference type="ARBA" id="ARBA00022884"/>
    </source>
</evidence>
<dbReference type="PANTHER" id="PTHR24012">
    <property type="entry name" value="RNA BINDING PROTEIN"/>
    <property type="match status" value="1"/>
</dbReference>
<evidence type="ECO:0000313" key="6">
    <source>
        <dbReference type="Proteomes" id="UP000504634"/>
    </source>
</evidence>
<sequence length="784" mass="81448">MMLQSLKLHADKLSGIAATTTAKDNNEPVAGEVPATAMLTAPVAMLPNGMPNGNVYNLNNSGNSNNNNNNSSSSSSNSSNSVDNNNLNNNNNIQLQQQQQHLQQQQQQQLPPAKYLENLTPATGAIAAATTFTGAAKSFHPYSRPNTSPSKPPATAIMATSSSAAPTTIAKSAAVAAAAGLSATLFETLLQNQINSNATTALPPPPPTAAAVAAATTTAATAATYTAPTTALLLNSSINSRTSLAEPNAALGVGANGDSDSTNSQNRDMEQDTSPAGVCGEENEKQLATADAAKLEPMDTGGNELAKDQPDADNIKMFVGQIPKTWDETKLRKMFEQYGSVHTLNVLRDKVTSISRGCCFVTYYTRKAALRAQDALHNIKTLDGMHHPIQMKPADSENRNERKLFVGMLNKKYTEADVRQLFTGHGTIEECTVLRDQVGQSKGCAFVTFATKQNAIGAIKALHQSQTMEGCSAPLVVKFADTQKEKDQKKMQQLHAICGINALTQSPSGVGAGAGAIPTPTANASNGLNHATALIASPPTGTRANPSMAAALAAVGAPPPPQSAAGAGAQTALVPTSAALTATLAPTLLSSNPHQLGAHAHQAAHGPGAATAYLTTDPTGALQLFQQFQHPAYGLHPAHYLQGPPSADAYAPTLSPLTNGANGAAAACYGAAAQPLNASALQAAAAGVAGKQIEGPEGSNLFIYHLPQEFVDTDLASTFLPFGNVLSAKVFIDKQTNLSKCFGFVSYDNPHSANAAIQAMHGFQIGTKRLKVQLKRSKDAAKPY</sequence>
<organism evidence="6 7">
    <name type="scientific">Drosophila lebanonensis</name>
    <name type="common">Fruit fly</name>
    <name type="synonym">Scaptodrosophila lebanonensis</name>
    <dbReference type="NCBI Taxonomy" id="7225"/>
    <lineage>
        <taxon>Eukaryota</taxon>
        <taxon>Metazoa</taxon>
        <taxon>Ecdysozoa</taxon>
        <taxon>Arthropoda</taxon>
        <taxon>Hexapoda</taxon>
        <taxon>Insecta</taxon>
        <taxon>Pterygota</taxon>
        <taxon>Neoptera</taxon>
        <taxon>Endopterygota</taxon>
        <taxon>Diptera</taxon>
        <taxon>Brachycera</taxon>
        <taxon>Muscomorpha</taxon>
        <taxon>Ephydroidea</taxon>
        <taxon>Drosophilidae</taxon>
        <taxon>Scaptodrosophila</taxon>
    </lineage>
</organism>
<feature type="domain" description="RRM" evidence="5">
    <location>
        <begin position="699"/>
        <end position="777"/>
    </location>
</feature>
<dbReference type="InterPro" id="IPR035979">
    <property type="entry name" value="RBD_domain_sf"/>
</dbReference>
<gene>
    <name evidence="7 8" type="primary">LOC115632031</name>
</gene>
<dbReference type="OrthoDB" id="410044at2759"/>
<proteinExistence type="predicted"/>